<name>A0A1I4I6L0_9GAMM</name>
<dbReference type="AlphaFoldDB" id="A0A1I4I6L0"/>
<evidence type="ECO:0000313" key="2">
    <source>
        <dbReference type="Proteomes" id="UP000199579"/>
    </source>
</evidence>
<dbReference type="EMBL" id="FOSX01000144">
    <property type="protein sequence ID" value="SFL49910.1"/>
    <property type="molecule type" value="Genomic_DNA"/>
</dbReference>
<gene>
    <name evidence="1" type="ORF">SAMN04244574_04496</name>
</gene>
<evidence type="ECO:0008006" key="3">
    <source>
        <dbReference type="Google" id="ProtNLM"/>
    </source>
</evidence>
<sequence length="135" mass="15196">MKLNKMNVARRQLAVAIDIFLSDGDPIAIITLAGAAEEIFGKIALRNNKENSLEFMLRAHKALGGTITEKELIKNANLVRNALKHANDEGDEEIELDEQQEAISMLSRALTNYFKVSIDDAFPLMEKVYEHMHRS</sequence>
<proteinExistence type="predicted"/>
<reference evidence="1 2" key="1">
    <citation type="submission" date="2016-10" db="EMBL/GenBank/DDBJ databases">
        <authorList>
            <person name="de Groot N.N."/>
        </authorList>
    </citation>
    <scope>NUCLEOTIDE SEQUENCE [LARGE SCALE GENOMIC DNA]</scope>
    <source>
        <strain evidence="1 2">DSM 381</strain>
    </source>
</reference>
<dbReference type="RefSeq" id="WP_139231952.1">
    <property type="nucleotide sequence ID" value="NZ_FOSX01000144.1"/>
</dbReference>
<organism evidence="1 2">
    <name type="scientific">Azotobacter beijerinckii</name>
    <dbReference type="NCBI Taxonomy" id="170623"/>
    <lineage>
        <taxon>Bacteria</taxon>
        <taxon>Pseudomonadati</taxon>
        <taxon>Pseudomonadota</taxon>
        <taxon>Gammaproteobacteria</taxon>
        <taxon>Pseudomonadales</taxon>
        <taxon>Pseudomonadaceae</taxon>
        <taxon>Azotobacter</taxon>
    </lineage>
</organism>
<accession>A0A1I4I6L0</accession>
<evidence type="ECO:0000313" key="1">
    <source>
        <dbReference type="EMBL" id="SFL49910.1"/>
    </source>
</evidence>
<protein>
    <recommendedName>
        <fullName evidence="3">DUF4145 domain-containing protein</fullName>
    </recommendedName>
</protein>
<dbReference type="Proteomes" id="UP000199579">
    <property type="component" value="Unassembled WGS sequence"/>
</dbReference>